<dbReference type="InParanoid" id="A0A1X2H3L0"/>
<evidence type="ECO:0000256" key="1">
    <source>
        <dbReference type="SAM" id="Phobius"/>
    </source>
</evidence>
<dbReference type="Proteomes" id="UP000242180">
    <property type="component" value="Unassembled WGS sequence"/>
</dbReference>
<proteinExistence type="predicted"/>
<accession>A0A1X2H3L0</accession>
<keyword evidence="1" id="KW-1133">Transmembrane helix</keyword>
<evidence type="ECO:0000313" key="3">
    <source>
        <dbReference type="Proteomes" id="UP000242180"/>
    </source>
</evidence>
<name>A0A1X2H3L0_SYNRA</name>
<reference evidence="2 3" key="1">
    <citation type="submission" date="2016-07" db="EMBL/GenBank/DDBJ databases">
        <title>Pervasive Adenine N6-methylation of Active Genes in Fungi.</title>
        <authorList>
            <consortium name="DOE Joint Genome Institute"/>
            <person name="Mondo S.J."/>
            <person name="Dannebaum R.O."/>
            <person name="Kuo R.C."/>
            <person name="Labutti K."/>
            <person name="Haridas S."/>
            <person name="Kuo A."/>
            <person name="Salamov A."/>
            <person name="Ahrendt S.R."/>
            <person name="Lipzen A."/>
            <person name="Sullivan W."/>
            <person name="Andreopoulos W.B."/>
            <person name="Clum A."/>
            <person name="Lindquist E."/>
            <person name="Daum C."/>
            <person name="Ramamoorthy G.K."/>
            <person name="Gryganskyi A."/>
            <person name="Culley D."/>
            <person name="Magnuson J.K."/>
            <person name="James T.Y."/>
            <person name="O'Malley M.A."/>
            <person name="Stajich J.E."/>
            <person name="Spatafora J.W."/>
            <person name="Visel A."/>
            <person name="Grigoriev I.V."/>
        </authorList>
    </citation>
    <scope>NUCLEOTIDE SEQUENCE [LARGE SCALE GENOMIC DNA]</scope>
    <source>
        <strain evidence="2 3">NRRL 2496</strain>
    </source>
</reference>
<keyword evidence="1" id="KW-0812">Transmembrane</keyword>
<gene>
    <name evidence="2" type="ORF">BCR43DRAFT_444491</name>
</gene>
<sequence length="202" mass="23204">MNNNSYSAISLPIPSTYHHLNDPLQRYGSGDDLDIFGIVVSRSSDTYTMLYRHFINTDAFTLCMNSVSKWWYNDGLLVMTMTLFGFIAVILYTLQNQYKFSGAKAILMTCVGICLSSPWLRRVFDKDPLEILWPMVQAIIVCSYFVLELYYTMGSVTVDDYILANICFYIDLLYPMRCLHNLCELTDDVEVFPDILRPGPDS</sequence>
<protein>
    <submittedName>
        <fullName evidence="2">Uncharacterized protein</fullName>
    </submittedName>
</protein>
<dbReference type="EMBL" id="MCGN01000009">
    <property type="protein sequence ID" value="ORY92995.1"/>
    <property type="molecule type" value="Genomic_DNA"/>
</dbReference>
<feature type="transmembrane region" description="Helical" evidence="1">
    <location>
        <begin position="131"/>
        <end position="151"/>
    </location>
</feature>
<dbReference type="AlphaFoldDB" id="A0A1X2H3L0"/>
<keyword evidence="3" id="KW-1185">Reference proteome</keyword>
<feature type="transmembrane region" description="Helical" evidence="1">
    <location>
        <begin position="75"/>
        <end position="94"/>
    </location>
</feature>
<dbReference type="OrthoDB" id="7933078at2759"/>
<keyword evidence="1" id="KW-0472">Membrane</keyword>
<organism evidence="2 3">
    <name type="scientific">Syncephalastrum racemosum</name>
    <name type="common">Filamentous fungus</name>
    <dbReference type="NCBI Taxonomy" id="13706"/>
    <lineage>
        <taxon>Eukaryota</taxon>
        <taxon>Fungi</taxon>
        <taxon>Fungi incertae sedis</taxon>
        <taxon>Mucoromycota</taxon>
        <taxon>Mucoromycotina</taxon>
        <taxon>Mucoromycetes</taxon>
        <taxon>Mucorales</taxon>
        <taxon>Syncephalastraceae</taxon>
        <taxon>Syncephalastrum</taxon>
    </lineage>
</organism>
<feature type="transmembrane region" description="Helical" evidence="1">
    <location>
        <begin position="101"/>
        <end position="119"/>
    </location>
</feature>
<dbReference type="OMA" id="WQLWTQY"/>
<comment type="caution">
    <text evidence="2">The sequence shown here is derived from an EMBL/GenBank/DDBJ whole genome shotgun (WGS) entry which is preliminary data.</text>
</comment>
<evidence type="ECO:0000313" key="2">
    <source>
        <dbReference type="EMBL" id="ORY92995.1"/>
    </source>
</evidence>
<dbReference type="STRING" id="13706.A0A1X2H3L0"/>